<dbReference type="Proteomes" id="UP000027265">
    <property type="component" value="Unassembled WGS sequence"/>
</dbReference>
<dbReference type="InterPro" id="IPR051531">
    <property type="entry name" value="N-acetyltransferase"/>
</dbReference>
<dbReference type="Pfam" id="PF13302">
    <property type="entry name" value="Acetyltransf_3"/>
    <property type="match status" value="1"/>
</dbReference>
<evidence type="ECO:0000313" key="2">
    <source>
        <dbReference type="EMBL" id="KDQ53666.1"/>
    </source>
</evidence>
<name>A0A067PTJ5_9AGAM</name>
<gene>
    <name evidence="2" type="ORF">JAAARDRAFT_136698</name>
</gene>
<reference evidence="3" key="1">
    <citation type="journal article" date="2014" name="Proc. Natl. Acad. Sci. U.S.A.">
        <title>Extensive sampling of basidiomycete genomes demonstrates inadequacy of the white-rot/brown-rot paradigm for wood decay fungi.</title>
        <authorList>
            <person name="Riley R."/>
            <person name="Salamov A.A."/>
            <person name="Brown D.W."/>
            <person name="Nagy L.G."/>
            <person name="Floudas D."/>
            <person name="Held B.W."/>
            <person name="Levasseur A."/>
            <person name="Lombard V."/>
            <person name="Morin E."/>
            <person name="Otillar R."/>
            <person name="Lindquist E.A."/>
            <person name="Sun H."/>
            <person name="LaButti K.M."/>
            <person name="Schmutz J."/>
            <person name="Jabbour D."/>
            <person name="Luo H."/>
            <person name="Baker S.E."/>
            <person name="Pisabarro A.G."/>
            <person name="Walton J.D."/>
            <person name="Blanchette R.A."/>
            <person name="Henrissat B."/>
            <person name="Martin F."/>
            <person name="Cullen D."/>
            <person name="Hibbett D.S."/>
            <person name="Grigoriev I.V."/>
        </authorList>
    </citation>
    <scope>NUCLEOTIDE SEQUENCE [LARGE SCALE GENOMIC DNA]</scope>
    <source>
        <strain evidence="3">MUCL 33604</strain>
    </source>
</reference>
<keyword evidence="3" id="KW-1185">Reference proteome</keyword>
<dbReference type="PANTHER" id="PTHR43792">
    <property type="entry name" value="GNAT FAMILY, PUTATIVE (AFU_ORTHOLOGUE AFUA_3G00765)-RELATED-RELATED"/>
    <property type="match status" value="1"/>
</dbReference>
<dbReference type="SUPFAM" id="SSF55729">
    <property type="entry name" value="Acyl-CoA N-acyltransferases (Nat)"/>
    <property type="match status" value="1"/>
</dbReference>
<dbReference type="InParanoid" id="A0A067PTJ5"/>
<organism evidence="2 3">
    <name type="scientific">Jaapia argillacea MUCL 33604</name>
    <dbReference type="NCBI Taxonomy" id="933084"/>
    <lineage>
        <taxon>Eukaryota</taxon>
        <taxon>Fungi</taxon>
        <taxon>Dikarya</taxon>
        <taxon>Basidiomycota</taxon>
        <taxon>Agaricomycotina</taxon>
        <taxon>Agaricomycetes</taxon>
        <taxon>Agaricomycetidae</taxon>
        <taxon>Jaapiales</taxon>
        <taxon>Jaapiaceae</taxon>
        <taxon>Jaapia</taxon>
    </lineage>
</organism>
<dbReference type="InterPro" id="IPR016181">
    <property type="entry name" value="Acyl_CoA_acyltransferase"/>
</dbReference>
<sequence>MFETERLILRAYRDSDLGDMLRLRNNPVTQRLMTHDYILPAGIKYIESVQKWATESLFAVIVTSKPGGDFMGLCHLQVPSRKNRDADLGVAFLPEYWGKGYGTEAISFVVEHGFRWLALHRVSLVVYEGNTRAIKVYKNLGFREEGRKRKANWVDGKWEDIIQMGLLEDEWPSSPGVTHRT</sequence>
<dbReference type="Gene3D" id="3.40.630.30">
    <property type="match status" value="1"/>
</dbReference>
<dbReference type="EMBL" id="KL197732">
    <property type="protein sequence ID" value="KDQ53666.1"/>
    <property type="molecule type" value="Genomic_DNA"/>
</dbReference>
<evidence type="ECO:0000259" key="1">
    <source>
        <dbReference type="PROSITE" id="PS51186"/>
    </source>
</evidence>
<protein>
    <recommendedName>
        <fullName evidence="1">N-acetyltransferase domain-containing protein</fullName>
    </recommendedName>
</protein>
<dbReference type="PROSITE" id="PS51186">
    <property type="entry name" value="GNAT"/>
    <property type="match status" value="1"/>
</dbReference>
<dbReference type="GO" id="GO:0016747">
    <property type="term" value="F:acyltransferase activity, transferring groups other than amino-acyl groups"/>
    <property type="evidence" value="ECO:0007669"/>
    <property type="project" value="InterPro"/>
</dbReference>
<dbReference type="HOGENOM" id="CLU_013985_3_2_1"/>
<dbReference type="AlphaFoldDB" id="A0A067PTJ5"/>
<dbReference type="InterPro" id="IPR000182">
    <property type="entry name" value="GNAT_dom"/>
</dbReference>
<dbReference type="OrthoDB" id="630895at2759"/>
<evidence type="ECO:0000313" key="3">
    <source>
        <dbReference type="Proteomes" id="UP000027265"/>
    </source>
</evidence>
<feature type="domain" description="N-acetyltransferase" evidence="1">
    <location>
        <begin position="7"/>
        <end position="165"/>
    </location>
</feature>
<dbReference type="PANTHER" id="PTHR43792:SF1">
    <property type="entry name" value="N-ACETYLTRANSFERASE DOMAIN-CONTAINING PROTEIN"/>
    <property type="match status" value="1"/>
</dbReference>
<dbReference type="STRING" id="933084.A0A067PTJ5"/>
<proteinExistence type="predicted"/>
<accession>A0A067PTJ5</accession>